<organism evidence="2 3">
    <name type="scientific">Puccinia sorghi</name>
    <dbReference type="NCBI Taxonomy" id="27349"/>
    <lineage>
        <taxon>Eukaryota</taxon>
        <taxon>Fungi</taxon>
        <taxon>Dikarya</taxon>
        <taxon>Basidiomycota</taxon>
        <taxon>Pucciniomycotina</taxon>
        <taxon>Pucciniomycetes</taxon>
        <taxon>Pucciniales</taxon>
        <taxon>Pucciniaceae</taxon>
        <taxon>Puccinia</taxon>
    </lineage>
</organism>
<evidence type="ECO:0000313" key="3">
    <source>
        <dbReference type="Proteomes" id="UP000037035"/>
    </source>
</evidence>
<accession>A0A0L6VJB4</accession>
<feature type="transmembrane region" description="Helical" evidence="1">
    <location>
        <begin position="311"/>
        <end position="329"/>
    </location>
</feature>
<keyword evidence="1" id="KW-0472">Membrane</keyword>
<reference evidence="2 3" key="1">
    <citation type="submission" date="2015-08" db="EMBL/GenBank/DDBJ databases">
        <title>Next Generation Sequencing and Analysis of the Genome of Puccinia sorghi L Schw, the Causal Agent of Maize Common Rust.</title>
        <authorList>
            <person name="Rochi L."/>
            <person name="Burguener G."/>
            <person name="Darino M."/>
            <person name="Turjanski A."/>
            <person name="Kreff E."/>
            <person name="Dieguez M.J."/>
            <person name="Sacco F."/>
        </authorList>
    </citation>
    <scope>NUCLEOTIDE SEQUENCE [LARGE SCALE GENOMIC DNA]</scope>
    <source>
        <strain evidence="2 3">RO10H11247</strain>
    </source>
</reference>
<comment type="caution">
    <text evidence="2">The sequence shown here is derived from an EMBL/GenBank/DDBJ whole genome shotgun (WGS) entry which is preliminary data.</text>
</comment>
<dbReference type="AlphaFoldDB" id="A0A0L6VJB4"/>
<proteinExistence type="predicted"/>
<dbReference type="EMBL" id="LAVV01005809">
    <property type="protein sequence ID" value="KNZ60662.1"/>
    <property type="molecule type" value="Genomic_DNA"/>
</dbReference>
<feature type="transmembrane region" description="Helical" evidence="1">
    <location>
        <begin position="341"/>
        <end position="360"/>
    </location>
</feature>
<keyword evidence="3" id="KW-1185">Reference proteome</keyword>
<feature type="transmembrane region" description="Helical" evidence="1">
    <location>
        <begin position="372"/>
        <end position="391"/>
    </location>
</feature>
<keyword evidence="1" id="KW-1133">Transmembrane helix</keyword>
<evidence type="ECO:0000256" key="1">
    <source>
        <dbReference type="SAM" id="Phobius"/>
    </source>
</evidence>
<feature type="transmembrane region" description="Helical" evidence="1">
    <location>
        <begin position="283"/>
        <end position="305"/>
    </location>
</feature>
<sequence>MQDLSYFIQFFLYGVSLLFQASTNSPFWLKAHIMATIPHSGPSPTFRLEFLNTVHEGQPKSLTLINISLYLFFIPPFLTKFSNQILHSLVLTLHILSQPLYLQLKTSLTFHKALGLNPGCTKKKLAQIPAVDMKHSPSKLSSKLHLFAYLNVFPCASMLGSITLGERAPDLKILRNWKSFARRILRTSLLLMLPPCQLATIQRKFNILGSSTEPSRKNQLLQLLYHRSSSNLALFLKKKGLKFHNKLKIHSCETDMLQILQSFGISIQKPLKKPYQTLSIHPFHIFSPYCVIISISLFSLYPQILFLKPNLNLFLSTISVVFLFIHSNVVSHQKLTPKSPIFHRSVFYFFLFFSSTVSYLHVSFRFAFIKSIHSNVFCLFVSLLPLPLLSFSS</sequence>
<protein>
    <submittedName>
        <fullName evidence="2">Uncharacterized protein</fullName>
    </submittedName>
</protein>
<dbReference type="Proteomes" id="UP000037035">
    <property type="component" value="Unassembled WGS sequence"/>
</dbReference>
<keyword evidence="1" id="KW-0812">Transmembrane</keyword>
<gene>
    <name evidence="2" type="ORF">VP01_1522g1</name>
</gene>
<dbReference type="VEuPathDB" id="FungiDB:VP01_1522g1"/>
<name>A0A0L6VJB4_9BASI</name>
<evidence type="ECO:0000313" key="2">
    <source>
        <dbReference type="EMBL" id="KNZ60662.1"/>
    </source>
</evidence>